<dbReference type="EMBL" id="JBHTGQ010000014">
    <property type="protein sequence ID" value="MFC7749605.1"/>
    <property type="molecule type" value="Genomic_DNA"/>
</dbReference>
<evidence type="ECO:0000313" key="2">
    <source>
        <dbReference type="Proteomes" id="UP001596528"/>
    </source>
</evidence>
<comment type="caution">
    <text evidence="1">The sequence shown here is derived from an EMBL/GenBank/DDBJ whole genome shotgun (WGS) entry which is preliminary data.</text>
</comment>
<reference evidence="2" key="1">
    <citation type="journal article" date="2019" name="Int. J. Syst. Evol. Microbiol.">
        <title>The Global Catalogue of Microorganisms (GCM) 10K type strain sequencing project: providing services to taxonomists for standard genome sequencing and annotation.</title>
        <authorList>
            <consortium name="The Broad Institute Genomics Platform"/>
            <consortium name="The Broad Institute Genome Sequencing Center for Infectious Disease"/>
            <person name="Wu L."/>
            <person name="Ma J."/>
        </authorList>
    </citation>
    <scope>NUCLEOTIDE SEQUENCE [LARGE SCALE GENOMIC DNA]</scope>
    <source>
        <strain evidence="2">JCM 18657</strain>
    </source>
</reference>
<keyword evidence="2" id="KW-1185">Reference proteome</keyword>
<dbReference type="RefSeq" id="WP_281281870.1">
    <property type="nucleotide sequence ID" value="NZ_JBHTGQ010000014.1"/>
</dbReference>
<organism evidence="1 2">
    <name type="scientific">Paenibacillus thermoaerophilus</name>
    <dbReference type="NCBI Taxonomy" id="1215385"/>
    <lineage>
        <taxon>Bacteria</taxon>
        <taxon>Bacillati</taxon>
        <taxon>Bacillota</taxon>
        <taxon>Bacilli</taxon>
        <taxon>Bacillales</taxon>
        <taxon>Paenibacillaceae</taxon>
        <taxon>Paenibacillus</taxon>
    </lineage>
</organism>
<gene>
    <name evidence="1" type="ORF">ACFQWB_06575</name>
</gene>
<accession>A0ABW2V3J2</accession>
<evidence type="ECO:0000313" key="1">
    <source>
        <dbReference type="EMBL" id="MFC7749605.1"/>
    </source>
</evidence>
<protein>
    <submittedName>
        <fullName evidence="1">Uncharacterized protein</fullName>
    </submittedName>
</protein>
<sequence>MDKLLQEELAAKRERFIRMKTRMAHLPFHKTWTNSISDSSRPSMNAAFGSGHPAVYRASGEFDLSGTAWSRENPSGRCLGAGGD</sequence>
<name>A0ABW2V3J2_9BACL</name>
<proteinExistence type="predicted"/>
<dbReference type="Proteomes" id="UP001596528">
    <property type="component" value="Unassembled WGS sequence"/>
</dbReference>